<sequence>MGASSTSGSLRHGLNFAGIGQSVTFSRPHQSLSFCLLSLCCVYFSPTHSLNCPQEKIKKPFTALVRIACHFYYFSSIEQQDSPNATFGH</sequence>
<protein>
    <submittedName>
        <fullName evidence="1">Uncharacterized protein</fullName>
    </submittedName>
</protein>
<accession>A0A5N6IVL6</accession>
<gene>
    <name evidence="1" type="ORF">BDV30DRAFT_217085</name>
</gene>
<proteinExistence type="predicted"/>
<dbReference type="AlphaFoldDB" id="A0A5N6IVL6"/>
<dbReference type="Proteomes" id="UP000326289">
    <property type="component" value="Unassembled WGS sequence"/>
</dbReference>
<name>A0A5N6IVL6_9EURO</name>
<reference evidence="1 2" key="1">
    <citation type="submission" date="2019-04" db="EMBL/GenBank/DDBJ databases">
        <title>Fungal friends and foes A comparative genomics study of 23 Aspergillus species from section Flavi.</title>
        <authorList>
            <consortium name="DOE Joint Genome Institute"/>
            <person name="Kjaerbolling I."/>
            <person name="Vesth T.C."/>
            <person name="Frisvad J.C."/>
            <person name="Nybo J.L."/>
            <person name="Theobald S."/>
            <person name="Kildgaard S."/>
            <person name="Petersen T.I."/>
            <person name="Kuo A."/>
            <person name="Sato A."/>
            <person name="Lyhne E.K."/>
            <person name="Kogle M.E."/>
            <person name="Wiebenga A."/>
            <person name="Kun R.S."/>
            <person name="Lubbers R.J."/>
            <person name="Makela M.R."/>
            <person name="Barry K."/>
            <person name="Chovatia M."/>
            <person name="Clum A."/>
            <person name="Daum C."/>
            <person name="Haridas S."/>
            <person name="He G."/>
            <person name="LaButti K."/>
            <person name="Lipzen A."/>
            <person name="Mondo S."/>
            <person name="Pangilinan J."/>
            <person name="Riley R."/>
            <person name="Salamov A."/>
            <person name="Simmons B.A."/>
            <person name="Magnuson J.K."/>
            <person name="Henrissat B."/>
            <person name="Mortensen U.H."/>
            <person name="Larsen T.O."/>
            <person name="De vries R.P."/>
            <person name="Grigoriev I.V."/>
            <person name="Machida M."/>
            <person name="Baker S.E."/>
            <person name="Andersen M.R."/>
        </authorList>
    </citation>
    <scope>NUCLEOTIDE SEQUENCE [LARGE SCALE GENOMIC DNA]</scope>
    <source>
        <strain evidence="1 2">CBS 117635</strain>
    </source>
</reference>
<evidence type="ECO:0000313" key="2">
    <source>
        <dbReference type="Proteomes" id="UP000326289"/>
    </source>
</evidence>
<organism evidence="1 2">
    <name type="scientific">Aspergillus minisclerotigenes</name>
    <dbReference type="NCBI Taxonomy" id="656917"/>
    <lineage>
        <taxon>Eukaryota</taxon>
        <taxon>Fungi</taxon>
        <taxon>Dikarya</taxon>
        <taxon>Ascomycota</taxon>
        <taxon>Pezizomycotina</taxon>
        <taxon>Eurotiomycetes</taxon>
        <taxon>Eurotiomycetidae</taxon>
        <taxon>Eurotiales</taxon>
        <taxon>Aspergillaceae</taxon>
        <taxon>Aspergillus</taxon>
        <taxon>Aspergillus subgen. Circumdati</taxon>
    </lineage>
</organism>
<evidence type="ECO:0000313" key="1">
    <source>
        <dbReference type="EMBL" id="KAB8269283.1"/>
    </source>
</evidence>
<dbReference type="EMBL" id="ML732850">
    <property type="protein sequence ID" value="KAB8269283.1"/>
    <property type="molecule type" value="Genomic_DNA"/>
</dbReference>
<keyword evidence="2" id="KW-1185">Reference proteome</keyword>